<evidence type="ECO:0000256" key="2">
    <source>
        <dbReference type="ARBA" id="ARBA00022490"/>
    </source>
</evidence>
<evidence type="ECO:0000313" key="9">
    <source>
        <dbReference type="Proteomes" id="UP001442494"/>
    </source>
</evidence>
<dbReference type="EMBL" id="JAMPKK010000109">
    <property type="protein sequence ID" value="MEP0868078.1"/>
    <property type="molecule type" value="Genomic_DNA"/>
</dbReference>
<dbReference type="PANTHER" id="PTHR46630">
    <property type="entry name" value="TETRATRICOPEPTIDE REPEAT PROTEIN 29"/>
    <property type="match status" value="1"/>
</dbReference>
<evidence type="ECO:0000313" key="8">
    <source>
        <dbReference type="EMBL" id="MEP0868078.1"/>
    </source>
</evidence>
<dbReference type="PROSITE" id="PS50005">
    <property type="entry name" value="TPR"/>
    <property type="match status" value="1"/>
</dbReference>
<dbReference type="Gene3D" id="1.25.40.10">
    <property type="entry name" value="Tetratricopeptide repeat domain"/>
    <property type="match status" value="5"/>
</dbReference>
<dbReference type="InterPro" id="IPR011990">
    <property type="entry name" value="TPR-like_helical_dom_sf"/>
</dbReference>
<dbReference type="Proteomes" id="UP001442494">
    <property type="component" value="Unassembled WGS sequence"/>
</dbReference>
<keyword evidence="4 6" id="KW-0802">TPR repeat</keyword>
<evidence type="ECO:0000256" key="6">
    <source>
        <dbReference type="PROSITE-ProRule" id="PRU00339"/>
    </source>
</evidence>
<dbReference type="InterPro" id="IPR019734">
    <property type="entry name" value="TPR_rpt"/>
</dbReference>
<name>A0ABV0JXC4_9CYAN</name>
<evidence type="ECO:0000256" key="4">
    <source>
        <dbReference type="ARBA" id="ARBA00022803"/>
    </source>
</evidence>
<sequence>MKLKILVTTALLTLVLPVNGATAPESDVSKLGILTRIAGEYAAIGQNDKAEELLAQALPLVQAISNDCDKSEPIAAIAGQYAKAGQQAKAKELLDQAIRVANAAKNCLSHNDVVENLADIQNRYVQEGQYDLALQTVRGLNNENEVFKIYGLSLIAHHFADTGQVDKSSALLTEIVKVAQSLKDAHAQTFALARSAVEYAKAGQKAQAIELLNQAMKVAPAINNTNESKSNVLVRIARGYAQVGQTDQAIKALDQALPIAKTMSNPDFKFHALGEIAVQYAAVNQKAKPTEIFGQLQSMLQTGEPAFKSISLSSLAHFYANSGQYEQALRIAQTIKDVQEKAGSLSRIAGDYARKGQFDSALQVAQTISDANHKAGALSEIVRSYAEAGQLDQALKVAQTIERKFDKTMILSEMAVNYAEAGQPDRAIQIAQTIKDIMSSTNISNEEKDIDWMLPAIVSSYAKEGQFDKALKVAQNIQGKPYKVNALSDIAGQYAARQQKDKAAALLAEALQIIQPISPKQ</sequence>
<feature type="chain" id="PRO_5045727948" evidence="7">
    <location>
        <begin position="21"/>
        <end position="521"/>
    </location>
</feature>
<dbReference type="SMART" id="SM00028">
    <property type="entry name" value="TPR"/>
    <property type="match status" value="6"/>
</dbReference>
<feature type="signal peptide" evidence="7">
    <location>
        <begin position="1"/>
        <end position="20"/>
    </location>
</feature>
<evidence type="ECO:0000256" key="7">
    <source>
        <dbReference type="SAM" id="SignalP"/>
    </source>
</evidence>
<reference evidence="8 9" key="1">
    <citation type="submission" date="2022-04" db="EMBL/GenBank/DDBJ databases">
        <title>Positive selection, recombination, and allopatry shape intraspecific diversity of widespread and dominant cyanobacteria.</title>
        <authorList>
            <person name="Wei J."/>
            <person name="Shu W."/>
            <person name="Hu C."/>
        </authorList>
    </citation>
    <scope>NUCLEOTIDE SEQUENCE [LARGE SCALE GENOMIC DNA]</scope>
    <source>
        <strain evidence="8 9">GB2-A5</strain>
    </source>
</reference>
<dbReference type="Pfam" id="PF01535">
    <property type="entry name" value="PPR"/>
    <property type="match status" value="1"/>
</dbReference>
<keyword evidence="7" id="KW-0732">Signal</keyword>
<keyword evidence="3" id="KW-0677">Repeat</keyword>
<dbReference type="InterPro" id="IPR051476">
    <property type="entry name" value="Bac_ResReg_Asp_Phosphatase"/>
</dbReference>
<evidence type="ECO:0000256" key="3">
    <source>
        <dbReference type="ARBA" id="ARBA00022737"/>
    </source>
</evidence>
<protein>
    <submittedName>
        <fullName evidence="8">Uncharacterized protein</fullName>
    </submittedName>
</protein>
<dbReference type="RefSeq" id="WP_190423660.1">
    <property type="nucleotide sequence ID" value="NZ_JAMPKK010000109.1"/>
</dbReference>
<proteinExistence type="inferred from homology"/>
<evidence type="ECO:0000256" key="1">
    <source>
        <dbReference type="ARBA" id="ARBA00004496"/>
    </source>
</evidence>
<gene>
    <name evidence="8" type="ORF">NDI37_26950</name>
</gene>
<keyword evidence="9" id="KW-1185">Reference proteome</keyword>
<dbReference type="PANTHER" id="PTHR46630:SF1">
    <property type="entry name" value="TETRATRICOPEPTIDE REPEAT PROTEIN 29"/>
    <property type="match status" value="1"/>
</dbReference>
<dbReference type="InterPro" id="IPR002885">
    <property type="entry name" value="PPR_rpt"/>
</dbReference>
<keyword evidence="2" id="KW-0963">Cytoplasm</keyword>
<comment type="similarity">
    <text evidence="5">Belongs to the Rap family.</text>
</comment>
<feature type="repeat" description="TPR" evidence="6">
    <location>
        <begin position="230"/>
        <end position="263"/>
    </location>
</feature>
<dbReference type="SUPFAM" id="SSF48452">
    <property type="entry name" value="TPR-like"/>
    <property type="match status" value="3"/>
</dbReference>
<comment type="caution">
    <text evidence="8">The sequence shown here is derived from an EMBL/GenBank/DDBJ whole genome shotgun (WGS) entry which is preliminary data.</text>
</comment>
<comment type="subcellular location">
    <subcellularLocation>
        <location evidence="1">Cytoplasm</location>
    </subcellularLocation>
</comment>
<organism evidence="8 9">
    <name type="scientific">Funiculus sociatus GB2-A5</name>
    <dbReference type="NCBI Taxonomy" id="2933946"/>
    <lineage>
        <taxon>Bacteria</taxon>
        <taxon>Bacillati</taxon>
        <taxon>Cyanobacteriota</taxon>
        <taxon>Cyanophyceae</taxon>
        <taxon>Coleofasciculales</taxon>
        <taxon>Coleofasciculaceae</taxon>
        <taxon>Funiculus</taxon>
    </lineage>
</organism>
<evidence type="ECO:0000256" key="5">
    <source>
        <dbReference type="ARBA" id="ARBA00038253"/>
    </source>
</evidence>
<accession>A0ABV0JXC4</accession>